<reference evidence="8" key="1">
    <citation type="journal article" date="2025" name="Foods">
        <title>Unveiling the Microbial Signatures of Arabica Coffee Cherries: Insights into Ripeness Specific Diversity, Functional Traits, and Implications for Quality and Safety.</title>
        <authorList>
            <consortium name="RefSeq"/>
            <person name="Tenea G.N."/>
            <person name="Cifuentes V."/>
            <person name="Reyes P."/>
            <person name="Cevallos-Vallejos M."/>
        </authorList>
    </citation>
    <scope>NUCLEOTIDE SEQUENCE [LARGE SCALE GENOMIC DNA]</scope>
</reference>
<comment type="similarity">
    <text evidence="2">Belongs to the plant rapid alkalinization factor (RALF) family.</text>
</comment>
<dbReference type="PANTHER" id="PTHR33136">
    <property type="entry name" value="RAPID ALKALINIZATION FACTOR-LIKE"/>
    <property type="match status" value="1"/>
</dbReference>
<dbReference type="GeneID" id="113736902"/>
<feature type="transmembrane region" description="Helical" evidence="7">
    <location>
        <begin position="12"/>
        <end position="31"/>
    </location>
</feature>
<keyword evidence="3" id="KW-0964">Secreted</keyword>
<dbReference type="RefSeq" id="XP_027119904.1">
    <property type="nucleotide sequence ID" value="XM_027264103.2"/>
</dbReference>
<sequence length="129" mass="14680">MLKTQQHPLNTLILVMLVLFLVKMCCGMSVLDLNSMKNGELDAMVKRACAGKMSDCPTVSLEEEEEEMDSESHRRMLLMRRRFISYDTLRRDFAPCDRPGSSYYNCKAAGPVNTYNRGCEIITRCGRGD</sequence>
<dbReference type="GO" id="GO:0005179">
    <property type="term" value="F:hormone activity"/>
    <property type="evidence" value="ECO:0007669"/>
    <property type="project" value="UniProtKB-KW"/>
</dbReference>
<evidence type="ECO:0000256" key="1">
    <source>
        <dbReference type="ARBA" id="ARBA00004613"/>
    </source>
</evidence>
<evidence type="ECO:0000256" key="6">
    <source>
        <dbReference type="ARBA" id="ARBA00023157"/>
    </source>
</evidence>
<dbReference type="InterPro" id="IPR008801">
    <property type="entry name" value="RALF"/>
</dbReference>
<keyword evidence="7" id="KW-0472">Membrane</keyword>
<reference evidence="9" key="2">
    <citation type="submission" date="2025-08" db="UniProtKB">
        <authorList>
            <consortium name="RefSeq"/>
        </authorList>
    </citation>
    <scope>IDENTIFICATION</scope>
    <source>
        <tissue evidence="9">Leaves</tissue>
    </source>
</reference>
<dbReference type="PANTHER" id="PTHR33136:SF36">
    <property type="entry name" value="PROTEIN RALF-LIKE 31"/>
    <property type="match status" value="1"/>
</dbReference>
<dbReference type="AlphaFoldDB" id="A0A6P6WWW1"/>
<keyword evidence="6" id="KW-1015">Disulfide bond</keyword>
<evidence type="ECO:0000256" key="2">
    <source>
        <dbReference type="ARBA" id="ARBA00009178"/>
    </source>
</evidence>
<evidence type="ECO:0000256" key="7">
    <source>
        <dbReference type="SAM" id="Phobius"/>
    </source>
</evidence>
<dbReference type="GO" id="GO:0019722">
    <property type="term" value="P:calcium-mediated signaling"/>
    <property type="evidence" value="ECO:0007669"/>
    <property type="project" value="TreeGrafter"/>
</dbReference>
<keyword evidence="4" id="KW-0372">Hormone</keyword>
<evidence type="ECO:0000313" key="9">
    <source>
        <dbReference type="RefSeq" id="XP_027119904.1"/>
    </source>
</evidence>
<dbReference type="GO" id="GO:0005576">
    <property type="term" value="C:extracellular region"/>
    <property type="evidence" value="ECO:0007669"/>
    <property type="project" value="UniProtKB-SubCell"/>
</dbReference>
<name>A0A6P6WWW1_COFAR</name>
<dbReference type="GO" id="GO:0009506">
    <property type="term" value="C:plasmodesma"/>
    <property type="evidence" value="ECO:0007669"/>
    <property type="project" value="TreeGrafter"/>
</dbReference>
<keyword evidence="7" id="KW-1133">Transmembrane helix</keyword>
<comment type="subcellular location">
    <subcellularLocation>
        <location evidence="1">Secreted</location>
    </subcellularLocation>
</comment>
<dbReference type="OrthoDB" id="1906275at2759"/>
<accession>A0A6P6WWW1</accession>
<evidence type="ECO:0000313" key="8">
    <source>
        <dbReference type="Proteomes" id="UP001652660"/>
    </source>
</evidence>
<proteinExistence type="inferred from homology"/>
<organism evidence="8 9">
    <name type="scientific">Coffea arabica</name>
    <name type="common">Arabian coffee</name>
    <dbReference type="NCBI Taxonomy" id="13443"/>
    <lineage>
        <taxon>Eukaryota</taxon>
        <taxon>Viridiplantae</taxon>
        <taxon>Streptophyta</taxon>
        <taxon>Embryophyta</taxon>
        <taxon>Tracheophyta</taxon>
        <taxon>Spermatophyta</taxon>
        <taxon>Magnoliopsida</taxon>
        <taxon>eudicotyledons</taxon>
        <taxon>Gunneridae</taxon>
        <taxon>Pentapetalae</taxon>
        <taxon>asterids</taxon>
        <taxon>lamiids</taxon>
        <taxon>Gentianales</taxon>
        <taxon>Rubiaceae</taxon>
        <taxon>Ixoroideae</taxon>
        <taxon>Gardenieae complex</taxon>
        <taxon>Bertiereae - Coffeeae clade</taxon>
        <taxon>Coffeeae</taxon>
        <taxon>Coffea</taxon>
    </lineage>
</organism>
<evidence type="ECO:0000256" key="5">
    <source>
        <dbReference type="ARBA" id="ARBA00022729"/>
    </source>
</evidence>
<dbReference type="Proteomes" id="UP001652660">
    <property type="component" value="Chromosome 3e"/>
</dbReference>
<keyword evidence="7" id="KW-0812">Transmembrane</keyword>
<protein>
    <submittedName>
        <fullName evidence="9">Protein RALF-like 24</fullName>
    </submittedName>
</protein>
<evidence type="ECO:0000256" key="3">
    <source>
        <dbReference type="ARBA" id="ARBA00022525"/>
    </source>
</evidence>
<gene>
    <name evidence="9" type="primary">LOC113736902</name>
</gene>
<dbReference type="Pfam" id="PF05498">
    <property type="entry name" value="RALF"/>
    <property type="match status" value="1"/>
</dbReference>
<keyword evidence="8" id="KW-1185">Reference proteome</keyword>
<keyword evidence="5" id="KW-0732">Signal</keyword>
<evidence type="ECO:0000256" key="4">
    <source>
        <dbReference type="ARBA" id="ARBA00022702"/>
    </source>
</evidence>